<feature type="compositionally biased region" description="Low complexity" evidence="1">
    <location>
        <begin position="73"/>
        <end position="86"/>
    </location>
</feature>
<organism evidence="2 3">
    <name type="scientific">Giardia duodenalis assemblage B</name>
    <dbReference type="NCBI Taxonomy" id="1394984"/>
    <lineage>
        <taxon>Eukaryota</taxon>
        <taxon>Metamonada</taxon>
        <taxon>Diplomonadida</taxon>
        <taxon>Hexamitidae</taxon>
        <taxon>Giardiinae</taxon>
        <taxon>Giardia</taxon>
    </lineage>
</organism>
<evidence type="ECO:0000313" key="3">
    <source>
        <dbReference type="Proteomes" id="UP000070089"/>
    </source>
</evidence>
<dbReference type="OrthoDB" id="10254685at2759"/>
<feature type="compositionally biased region" description="Polar residues" evidence="1">
    <location>
        <begin position="539"/>
        <end position="555"/>
    </location>
</feature>
<accession>A0A132NT69</accession>
<dbReference type="Proteomes" id="UP000070089">
    <property type="component" value="Unassembled WGS sequence"/>
</dbReference>
<reference evidence="2 3" key="1">
    <citation type="journal article" date="2015" name="Mol. Biochem. Parasitol.">
        <title>Identification of polymorphic genes for use in assemblage B genotyping assays through comparative genomics of multiple assemblage B Giardia duodenalis isolates.</title>
        <authorList>
            <person name="Wielinga C."/>
            <person name="Thompson R.C."/>
            <person name="Monis P."/>
            <person name="Ryan U."/>
        </authorList>
    </citation>
    <scope>NUCLEOTIDE SEQUENCE [LARGE SCALE GENOMIC DNA]</scope>
    <source>
        <strain evidence="2 3">BAH15c1</strain>
    </source>
</reference>
<feature type="compositionally biased region" description="Polar residues" evidence="1">
    <location>
        <begin position="1"/>
        <end position="22"/>
    </location>
</feature>
<feature type="compositionally biased region" description="Basic residues" evidence="1">
    <location>
        <begin position="33"/>
        <end position="45"/>
    </location>
</feature>
<sequence length="582" mass="63314">MSTEGGVTTRSASQLGGSSNHCRSTRESSHSNSSHHQHTRNKKGVAPRSMIDAQHKRRTALQSSASVRRKGSESSSRLSGRTSSSSYARDHHIWTEKEVKEFYTILVGWGSLQFKKISSVLQPDEEGSGIRFKNKWNGEKKRAINRGPVSDCRALIVSVINDYIVLLSDTPSGPNLSQEERERLASWITDLVAALPLDTNKNTSSQVTGYIAEVYNRFFNYRNKLDMLRCLYVKGALTQQLNHAVLGHTQTSQPIVANSMQLPASLSVPISPPLQTQPTISTLGQLGATVESQQHQILAGVPSYFNVSLQNPMQQALVNQAPHVLVQQIWPCTTEGIPIQNPCLLQSGNGVLLPQDLSTLSSSDLVAQLRTILGMPQYSEIAQMPFNLNHPEGREAVIKAIIEQNERMNVQLRQQLVSVPIAAQNVMYQHVYQQLPQFVSLSSPVLSTIAYADAETAPQLAVCLANTQGGVDLNTVNAVAIGSSPQAQITCELVPVRPVITTPITSLSSETISSCVTDQRPADTVGLESRMRNADPLISSASPIPSVDGSFSSKDTPVEISDSGRIRPFIPTPLESTGPSFP</sequence>
<protein>
    <submittedName>
        <fullName evidence="2">Uncharacterized protein</fullName>
    </submittedName>
</protein>
<gene>
    <name evidence="2" type="ORF">QR46_3141</name>
</gene>
<dbReference type="AlphaFoldDB" id="A0A132NT69"/>
<comment type="caution">
    <text evidence="2">The sequence shown here is derived from an EMBL/GenBank/DDBJ whole genome shotgun (WGS) entry which is preliminary data.</text>
</comment>
<dbReference type="EMBL" id="JXTI01000095">
    <property type="protein sequence ID" value="KWX12872.1"/>
    <property type="molecule type" value="Genomic_DNA"/>
</dbReference>
<proteinExistence type="predicted"/>
<feature type="region of interest" description="Disordered" evidence="1">
    <location>
        <begin position="1"/>
        <end position="89"/>
    </location>
</feature>
<feature type="region of interest" description="Disordered" evidence="1">
    <location>
        <begin position="536"/>
        <end position="582"/>
    </location>
</feature>
<evidence type="ECO:0000256" key="1">
    <source>
        <dbReference type="SAM" id="MobiDB-lite"/>
    </source>
</evidence>
<evidence type="ECO:0000313" key="2">
    <source>
        <dbReference type="EMBL" id="KWX12872.1"/>
    </source>
</evidence>
<name>A0A132NT69_GIAIN</name>
<dbReference type="VEuPathDB" id="GiardiaDB:QR46_3141"/>